<keyword evidence="1" id="KW-0812">Transmembrane</keyword>
<dbReference type="InterPro" id="IPR048799">
    <property type="entry name" value="P68_RBP_TagC-like_beta-prop"/>
</dbReference>
<feature type="transmembrane region" description="Helical" evidence="1">
    <location>
        <begin position="12"/>
        <end position="33"/>
    </location>
</feature>
<dbReference type="Proteomes" id="UP000217676">
    <property type="component" value="Chromosome"/>
</dbReference>
<dbReference type="PROSITE" id="PS51318">
    <property type="entry name" value="TAT"/>
    <property type="match status" value="1"/>
</dbReference>
<accession>A0A160P6R5</accession>
<keyword evidence="1" id="KW-1133">Transmembrane helix</keyword>
<dbReference type="Pfam" id="PF21311">
    <property type="entry name" value="Phage_RBD_prop"/>
    <property type="match status" value="1"/>
</dbReference>
<evidence type="ECO:0000313" key="3">
    <source>
        <dbReference type="EMBL" id="BAU86765.1"/>
    </source>
</evidence>
<dbReference type="EMBL" id="AP017424">
    <property type="protein sequence ID" value="BAU86765.1"/>
    <property type="molecule type" value="Genomic_DNA"/>
</dbReference>
<name>A0A160P6R5_STRLU</name>
<evidence type="ECO:0000313" key="4">
    <source>
        <dbReference type="Proteomes" id="UP000217676"/>
    </source>
</evidence>
<keyword evidence="4" id="KW-1185">Reference proteome</keyword>
<feature type="domain" description="P68 RBP/TagC-like beta-propeller" evidence="2">
    <location>
        <begin position="74"/>
        <end position="277"/>
    </location>
</feature>
<sequence length="363" mass="38680">MAHPGSGSTRRTLLVAGAASLAVGGLAGLALWADNETTKDANAPAGPAIAGSFDIARPTRLWRPTALNDTTGPQSLAFDDTTGDVYVVQQAQGGLRLRGEKAPVDAAERKRAGDLCVTRFSGSGEQLGRMYLRGFGHGVSMGVQAAGRTVWLWVESRARGKTAYGQAVTRVPFEDGAVLDDAGRSVRPRFLAPRGSLRVHPAVDPTTGRLLVGYLDADGKAHGYSVHRLRDVLAGDETPLWRIDGAAYLEKATFQGCTLHGDYIYQLTGNPYSKADGRNPRDSGGNTFISALDVRTGRPAGRQLVSVDPSLRFREPEGIAVRAHPEPLLCMGFSVKTTDRRKLALYGFDPRKGGKGRKAGNAS</sequence>
<dbReference type="InterPro" id="IPR006311">
    <property type="entry name" value="TAT_signal"/>
</dbReference>
<evidence type="ECO:0000259" key="2">
    <source>
        <dbReference type="Pfam" id="PF21311"/>
    </source>
</evidence>
<reference evidence="3 4" key="1">
    <citation type="journal article" date="2016" name="Genome Announc.">
        <title>Complete Genome Sequence of Thiostrepton-Producing Streptomyces laurentii ATCC 31255.</title>
        <authorList>
            <person name="Doi K."/>
            <person name="Fujino Y."/>
            <person name="Nagayoshi Y."/>
            <person name="Ohshima T."/>
            <person name="Ogata S."/>
        </authorList>
    </citation>
    <scope>NUCLEOTIDE SEQUENCE [LARGE SCALE GENOMIC DNA]</scope>
    <source>
        <strain evidence="3 4">ATCC 31255</strain>
    </source>
</reference>
<protein>
    <submittedName>
        <fullName evidence="3">FacC-like extracellular signaling protein</fullName>
    </submittedName>
</protein>
<evidence type="ECO:0000256" key="1">
    <source>
        <dbReference type="SAM" id="Phobius"/>
    </source>
</evidence>
<dbReference type="KEGG" id="slau:SLA_5896"/>
<gene>
    <name evidence="3" type="ORF">SLA_5896</name>
</gene>
<keyword evidence="1" id="KW-0472">Membrane</keyword>
<proteinExistence type="predicted"/>
<dbReference type="AlphaFoldDB" id="A0A160P6R5"/>
<organism evidence="3 4">
    <name type="scientific">Streptomyces laurentii</name>
    <dbReference type="NCBI Taxonomy" id="39478"/>
    <lineage>
        <taxon>Bacteria</taxon>
        <taxon>Bacillati</taxon>
        <taxon>Actinomycetota</taxon>
        <taxon>Actinomycetes</taxon>
        <taxon>Kitasatosporales</taxon>
        <taxon>Streptomycetaceae</taxon>
        <taxon>Streptomyces</taxon>
    </lineage>
</organism>